<dbReference type="RefSeq" id="WP_076627219.1">
    <property type="nucleotide sequence ID" value="NZ_CP019312.1"/>
</dbReference>
<accession>A0A1P8MTC8</accession>
<evidence type="ECO:0000313" key="1">
    <source>
        <dbReference type="EMBL" id="APX11357.1"/>
    </source>
</evidence>
<dbReference type="STRING" id="299262.BWR18_06440"/>
<dbReference type="EMBL" id="CP019312">
    <property type="protein sequence ID" value="APX11357.1"/>
    <property type="molecule type" value="Genomic_DNA"/>
</dbReference>
<dbReference type="AlphaFoldDB" id="A0A1P8MTC8"/>
<organism evidence="1 2">
    <name type="scientific">Tateyamaria omphalii</name>
    <dbReference type="NCBI Taxonomy" id="299262"/>
    <lineage>
        <taxon>Bacteria</taxon>
        <taxon>Pseudomonadati</taxon>
        <taxon>Pseudomonadota</taxon>
        <taxon>Alphaproteobacteria</taxon>
        <taxon>Rhodobacterales</taxon>
        <taxon>Roseobacteraceae</taxon>
        <taxon>Tateyamaria</taxon>
    </lineage>
</organism>
<dbReference type="Proteomes" id="UP000186336">
    <property type="component" value="Chromosome"/>
</dbReference>
<proteinExistence type="predicted"/>
<protein>
    <submittedName>
        <fullName evidence="1">Uncharacterized protein</fullName>
    </submittedName>
</protein>
<evidence type="ECO:0000313" key="2">
    <source>
        <dbReference type="Proteomes" id="UP000186336"/>
    </source>
</evidence>
<keyword evidence="2" id="KW-1185">Reference proteome</keyword>
<name>A0A1P8MTC8_9RHOB</name>
<reference evidence="1 2" key="1">
    <citation type="submission" date="2017-01" db="EMBL/GenBank/DDBJ databases">
        <title>Complete genome of Tateyamaria omphalii DOK1-4 isolated from seawater in Dokdo.</title>
        <authorList>
            <person name="Kim J.H."/>
            <person name="Chi W.-J."/>
        </authorList>
    </citation>
    <scope>NUCLEOTIDE SEQUENCE [LARGE SCALE GENOMIC DNA]</scope>
    <source>
        <strain evidence="1 2">DOK1-4</strain>
    </source>
</reference>
<dbReference type="KEGG" id="tom:BWR18_06440"/>
<sequence length="124" mass="13131">MVNNFPPLSAQQKHQLPRDPVLFAGIDAALRMADDAPGAIGDTHACLTDRIARGCALLLLDASDRPFASVCWTRRAGLGLILSIVAPFGDRAQIVAAARAHLAPASEPGFVFCPGSATELQQLW</sequence>
<gene>
    <name evidence="1" type="ORF">BWR18_06440</name>
</gene>